<dbReference type="FunFam" id="1.10.8.270:FF:000001">
    <property type="entry name" value="TBC1 domain family member 1"/>
    <property type="match status" value="1"/>
</dbReference>
<feature type="domain" description="Rab-GAP TBC" evidence="10">
    <location>
        <begin position="771"/>
        <end position="965"/>
    </location>
</feature>
<proteinExistence type="predicted"/>
<feature type="region of interest" description="Disordered" evidence="8">
    <location>
        <begin position="1120"/>
        <end position="1139"/>
    </location>
</feature>
<dbReference type="FunFam" id="2.30.29.30:FF:000076">
    <property type="entry name" value="TBC1 domain family member 4 isoform X1"/>
    <property type="match status" value="1"/>
</dbReference>
<feature type="region of interest" description="Disordered" evidence="8">
    <location>
        <begin position="535"/>
        <end position="630"/>
    </location>
</feature>
<dbReference type="PROSITE" id="PS01179">
    <property type="entry name" value="PID"/>
    <property type="match status" value="1"/>
</dbReference>
<feature type="compositionally biased region" description="Basic and acidic residues" evidence="8">
    <location>
        <begin position="603"/>
        <end position="616"/>
    </location>
</feature>
<evidence type="ECO:0000256" key="5">
    <source>
        <dbReference type="ARBA" id="ARBA00055418"/>
    </source>
</evidence>
<dbReference type="CDD" id="cd00934">
    <property type="entry name" value="PTB"/>
    <property type="match status" value="1"/>
</dbReference>
<dbReference type="Gene3D" id="1.10.10.2750">
    <property type="match status" value="1"/>
</dbReference>
<feature type="region of interest" description="Disordered" evidence="8">
    <location>
        <begin position="648"/>
        <end position="686"/>
    </location>
</feature>
<evidence type="ECO:0000256" key="8">
    <source>
        <dbReference type="SAM" id="MobiDB-lite"/>
    </source>
</evidence>
<dbReference type="Ensembl" id="ENSSSCT00055021372.1">
    <property type="protein sequence ID" value="ENSSSCP00055016928.1"/>
    <property type="gene ID" value="ENSSSCG00055010748.1"/>
</dbReference>
<dbReference type="Pfam" id="PF00566">
    <property type="entry name" value="RabGAP-TBC"/>
    <property type="match status" value="1"/>
</dbReference>
<dbReference type="PROSITE" id="PS50086">
    <property type="entry name" value="TBC_RABGAP"/>
    <property type="match status" value="1"/>
</dbReference>
<dbReference type="FunFam" id="1.10.10.2750:FF:000001">
    <property type="entry name" value="TBC1 domain family member 1 isoform X2"/>
    <property type="match status" value="1"/>
</dbReference>
<comment type="subcellular location">
    <subcellularLocation>
        <location evidence="1">Nucleus</location>
    </subcellularLocation>
</comment>
<keyword evidence="4" id="KW-0539">Nucleus</keyword>
<feature type="region of interest" description="Disordered" evidence="8">
    <location>
        <begin position="486"/>
        <end position="521"/>
    </location>
</feature>
<protein>
    <recommendedName>
        <fullName evidence="6">TBC1 domain family member 1</fullName>
    </recommendedName>
</protein>
<evidence type="ECO:0000259" key="9">
    <source>
        <dbReference type="PROSITE" id="PS01179"/>
    </source>
</evidence>
<dbReference type="InterPro" id="IPR021785">
    <property type="entry name" value="DUF3350"/>
</dbReference>
<accession>A0A8D1QFC3</accession>
<name>A0A8D1QFC3_PIG</name>
<dbReference type="FunFam" id="2.30.29.30:FF:000165">
    <property type="entry name" value="TBC1 domain family member 1 isoform X1"/>
    <property type="match status" value="1"/>
</dbReference>
<evidence type="ECO:0000256" key="3">
    <source>
        <dbReference type="ARBA" id="ARBA00022553"/>
    </source>
</evidence>
<evidence type="ECO:0000259" key="10">
    <source>
        <dbReference type="PROSITE" id="PS50086"/>
    </source>
</evidence>
<dbReference type="InterPro" id="IPR000195">
    <property type="entry name" value="Rab-GAP-TBC_dom"/>
</dbReference>
<dbReference type="CDD" id="cd01269">
    <property type="entry name" value="PTB_TBC1D1_like"/>
    <property type="match status" value="1"/>
</dbReference>
<evidence type="ECO:0000256" key="1">
    <source>
        <dbReference type="ARBA" id="ARBA00004123"/>
    </source>
</evidence>
<evidence type="ECO:0000256" key="7">
    <source>
        <dbReference type="SAM" id="Coils"/>
    </source>
</evidence>
<dbReference type="Pfam" id="PF00640">
    <property type="entry name" value="PID"/>
    <property type="match status" value="1"/>
</dbReference>
<dbReference type="GO" id="GO:0005096">
    <property type="term" value="F:GTPase activator activity"/>
    <property type="evidence" value="ECO:0007669"/>
    <property type="project" value="UniProtKB-KW"/>
</dbReference>
<dbReference type="Proteomes" id="UP000694724">
    <property type="component" value="Unplaced"/>
</dbReference>
<evidence type="ECO:0000313" key="12">
    <source>
        <dbReference type="Proteomes" id="UP000694724"/>
    </source>
</evidence>
<keyword evidence="7" id="KW-0175">Coiled coil</keyword>
<dbReference type="SUPFAM" id="SSF47923">
    <property type="entry name" value="Ypt/Rab-GAP domain of gyp1p"/>
    <property type="match status" value="2"/>
</dbReference>
<keyword evidence="3" id="KW-0597">Phosphoprotein</keyword>
<dbReference type="InterPro" id="IPR035969">
    <property type="entry name" value="Rab-GAP_TBC_sf"/>
</dbReference>
<evidence type="ECO:0000256" key="4">
    <source>
        <dbReference type="ARBA" id="ARBA00023242"/>
    </source>
</evidence>
<sequence length="1139" mass="128597">MEPITFTARKHPFPNEASVGFSLQLVGSLRVHSLTTMPMLPWVVAEVRRLSGQSSKKEPGTKQVRLCVSPSGLRCEPEPGKSQQWDPLICSSIFECKPQRVHKLIHNSHDPSYFACLIKDDAANQQSICYVFKADDQTKVPEIISSIRQAGKIARQEELRCPSELDDTFAKKFEVLFCGRVAVAHRKAPPALIDECIEGFSHVCGGFSPGSVLPPPPPPGEREPGPRPMRKSFSQPGLRSLAFRKEFQDAGLRSSSFFSSFEENDIENHLMSGHSLVQPTDIEGNRTMLFTIGQSEVYLISPDTKKIALEKNFKEISFCSQGIRHVDHFGFICRESSGAGGFHFVCYVFQCTNEALVDEIMMTLKQAFTVAAVQQTAKAPAQLCEGCPLQSLHKLCERIEGNEKSKLRPRNEQRENELIISFLRCLYEEKQKVHVHIGEIKQASQIAAENIGSELPPSATRFRLDMLKNKAKRSLTESLESILSRGNKARGLQEHSTSLDLDSSVSSTLSSTSKEPSVCEKEALPISESAFRLLGSSDDLSSDPEGQPTEEPALPSPQQGFRRRANTLSHVPAECPEPPEPARASPGPSQRKLVRYHSVSTETPHERKDFESKANHLGDSPGTPVKTRRHSWRQQIFLRVATPQKACDSSGRYEDYSDLGELPPRSPLEPVCEDGPFGPVPEEKKRTSRELRELWQKAILQQILLLRMEKENQKLQASENDLLNKRLKLDYEEITPCLKEVTTVWEKMLSTPGRSKIKFDMEKMHSAVGQGVPRHHRGEIWKFLAEQYHLKHQFPSKQQPKDTPYKELLKQLTSQQHAILIDLGRTFPTHPYFSAQLGAGQLSLYNILKAYSLLDQEVGYCQGLSFVAGILLLHMGEEEAFNMLKFLMFDMGLRKQYRPDMIILQVQMYQLSRLLHDYHRDLYNHLEEHEIGPSLYAAPWFLTVFASQFPLGFVARVFDMIFLQGSEVIFKVALSLLGSHKPLILQHENLETIVDFIKSTLPNLGLVQMEKTISQVFEMDISKQLQAYEVEYHVLQEELIDSSPLSDNQRMDKLEKTNSSLRKQNLDLLEQLQVANGRIQSLEATIEKLLTSERKLKQATLALELERSALLQTVEQLRRRTVEQGGPEPDLTLPGPAGD</sequence>
<dbReference type="PANTHER" id="PTHR47219">
    <property type="entry name" value="RAB GTPASE-ACTIVATING PROTEIN 1-LIKE"/>
    <property type="match status" value="1"/>
</dbReference>
<dbReference type="Gene3D" id="1.10.472.80">
    <property type="entry name" value="Ypt/Rab-GAP domain of gyp1p, domain 3"/>
    <property type="match status" value="1"/>
</dbReference>
<dbReference type="SUPFAM" id="SSF50729">
    <property type="entry name" value="PH domain-like"/>
    <property type="match status" value="2"/>
</dbReference>
<dbReference type="AlphaFoldDB" id="A0A8D1QFC3"/>
<dbReference type="InterPro" id="IPR006020">
    <property type="entry name" value="PTB/PI_dom"/>
</dbReference>
<feature type="compositionally biased region" description="Low complexity" evidence="8">
    <location>
        <begin position="496"/>
        <end position="513"/>
    </location>
</feature>
<dbReference type="Gene3D" id="1.10.8.270">
    <property type="entry name" value="putative rabgap domain of human tbc1 domain family member 14 like domains"/>
    <property type="match status" value="1"/>
</dbReference>
<reference evidence="11" key="1">
    <citation type="submission" date="2025-08" db="UniProtKB">
        <authorList>
            <consortium name="Ensembl"/>
        </authorList>
    </citation>
    <scope>IDENTIFICATION</scope>
</reference>
<dbReference type="Gene3D" id="2.30.29.30">
    <property type="entry name" value="Pleckstrin-homology domain (PH domain)/Phosphotyrosine-binding domain (PTB)"/>
    <property type="match status" value="2"/>
</dbReference>
<comment type="function">
    <text evidence="5">May act as a GTPase-activating protein for Rab family protein(s). May play a role in the cell cycle and differentiation of various tissues. Involved in the trafficking and translocation of GLUT4-containing vesicles and insulin-stimulated glucose uptake into cells.</text>
</comment>
<dbReference type="InterPro" id="IPR011993">
    <property type="entry name" value="PH-like_dom_sf"/>
</dbReference>
<feature type="domain" description="PID" evidence="9">
    <location>
        <begin position="292"/>
        <end position="371"/>
    </location>
</feature>
<dbReference type="GO" id="GO:0005737">
    <property type="term" value="C:cytoplasm"/>
    <property type="evidence" value="ECO:0007669"/>
    <property type="project" value="UniProtKB-ARBA"/>
</dbReference>
<dbReference type="FunFam" id="1.10.472.80:FF:000003">
    <property type="entry name" value="Putative TBC1 domain family member 1"/>
    <property type="match status" value="1"/>
</dbReference>
<feature type="coiled-coil region" evidence="7">
    <location>
        <begin position="1051"/>
        <end position="1099"/>
    </location>
</feature>
<dbReference type="InterPro" id="IPR050302">
    <property type="entry name" value="Rab_GAP_TBC_domain"/>
</dbReference>
<evidence type="ECO:0000256" key="6">
    <source>
        <dbReference type="ARBA" id="ARBA00072011"/>
    </source>
</evidence>
<dbReference type="SMART" id="SM00164">
    <property type="entry name" value="TBC"/>
    <property type="match status" value="1"/>
</dbReference>
<evidence type="ECO:0000313" key="11">
    <source>
        <dbReference type="Ensembl" id="ENSSSCP00055016928.1"/>
    </source>
</evidence>
<dbReference type="PANTHER" id="PTHR47219:SF18">
    <property type="entry name" value="TBC1 DOMAIN FAMILY MEMBER 1 ISOFORM X1"/>
    <property type="match status" value="1"/>
</dbReference>
<feature type="region of interest" description="Disordered" evidence="8">
    <location>
        <begin position="210"/>
        <end position="234"/>
    </location>
</feature>
<keyword evidence="2" id="KW-0343">GTPase activation</keyword>
<evidence type="ECO:0000256" key="2">
    <source>
        <dbReference type="ARBA" id="ARBA00022468"/>
    </source>
</evidence>
<dbReference type="Pfam" id="PF11830">
    <property type="entry name" value="DUF3350"/>
    <property type="match status" value="1"/>
</dbReference>
<dbReference type="SMART" id="SM00462">
    <property type="entry name" value="PTB"/>
    <property type="match status" value="2"/>
</dbReference>
<organism evidence="11 12">
    <name type="scientific">Sus scrofa</name>
    <name type="common">Pig</name>
    <dbReference type="NCBI Taxonomy" id="9823"/>
    <lineage>
        <taxon>Eukaryota</taxon>
        <taxon>Metazoa</taxon>
        <taxon>Chordata</taxon>
        <taxon>Craniata</taxon>
        <taxon>Vertebrata</taxon>
        <taxon>Euteleostomi</taxon>
        <taxon>Mammalia</taxon>
        <taxon>Eutheria</taxon>
        <taxon>Laurasiatheria</taxon>
        <taxon>Artiodactyla</taxon>
        <taxon>Suina</taxon>
        <taxon>Suidae</taxon>
        <taxon>Sus</taxon>
    </lineage>
</organism>
<dbReference type="GO" id="GO:0005634">
    <property type="term" value="C:nucleus"/>
    <property type="evidence" value="ECO:0007669"/>
    <property type="project" value="UniProtKB-SubCell"/>
</dbReference>